<keyword evidence="1" id="KW-0472">Membrane</keyword>
<dbReference type="InterPro" id="IPR029058">
    <property type="entry name" value="AB_hydrolase_fold"/>
</dbReference>
<feature type="transmembrane region" description="Helical" evidence="1">
    <location>
        <begin position="337"/>
        <end position="356"/>
    </location>
</feature>
<keyword evidence="1" id="KW-0812">Transmembrane</keyword>
<sequence length="362" mass="41465">MTKAEDWLYEIKGRQRDGTQLEFSAQQFAEVRGEPWPNQPLVDFLESQVVDGLMRRIDHFLCPNHQCGETLDDGMLAAGECANCNFEFALEDEEPIVSTRYRIVGKPSRDIPWMIVVHGFNTRGTWQEDLSWLIANKLRYAAPILIYKYGWATLDVLSRPLQKRQIKSFGRRMRKAIDYARARGIVERPDIIAHSFGTHLFTQVLKDPEFEDLKFGRVITVGSIVRPDFDWASLAENDRIGAVLNHMGGRDMPVLFAQFMIPGTGPGARIGYLDKYTVNHLDPAFDHSEALRSTRLQEQLRDGGLWERFLTQPEGNFASDNKHTQTQWKAAWIGLRAVARLIGWGVIIVLGPFSYIRRKFDP</sequence>
<gene>
    <name evidence="2" type="ORF">D2V07_11730</name>
</gene>
<keyword evidence="3" id="KW-1185">Reference proteome</keyword>
<proteinExistence type="predicted"/>
<evidence type="ECO:0008006" key="4">
    <source>
        <dbReference type="Google" id="ProtNLM"/>
    </source>
</evidence>
<protein>
    <recommendedName>
        <fullName evidence="4">Alpha/beta hydrolase</fullName>
    </recommendedName>
</protein>
<dbReference type="AlphaFoldDB" id="A0A418NSP1"/>
<name>A0A418NSP1_9SPHN</name>
<evidence type="ECO:0000313" key="2">
    <source>
        <dbReference type="EMBL" id="RIV85962.1"/>
    </source>
</evidence>
<comment type="caution">
    <text evidence="2">The sequence shown here is derived from an EMBL/GenBank/DDBJ whole genome shotgun (WGS) entry which is preliminary data.</text>
</comment>
<reference evidence="2 3" key="1">
    <citation type="submission" date="2018-08" db="EMBL/GenBank/DDBJ databases">
        <title>Erythrobacter zhengii sp.nov., a bacterium isolated from deep-sea sediment.</title>
        <authorList>
            <person name="Fang C."/>
            <person name="Wu Y.-H."/>
            <person name="Sun C."/>
            <person name="Wang H."/>
            <person name="Cheng H."/>
            <person name="Meng F.-X."/>
            <person name="Wang C.-S."/>
            <person name="Xu X.-W."/>
        </authorList>
    </citation>
    <scope>NUCLEOTIDE SEQUENCE [LARGE SCALE GENOMIC DNA]</scope>
    <source>
        <strain evidence="2 3">V18</strain>
    </source>
</reference>
<keyword evidence="1" id="KW-1133">Transmembrane helix</keyword>
<dbReference type="RefSeq" id="WP_119587155.1">
    <property type="nucleotide sequence ID" value="NZ_CAWODQ010000024.1"/>
</dbReference>
<dbReference type="SUPFAM" id="SSF53474">
    <property type="entry name" value="alpha/beta-Hydrolases"/>
    <property type="match status" value="1"/>
</dbReference>
<dbReference type="Proteomes" id="UP000286576">
    <property type="component" value="Unassembled WGS sequence"/>
</dbReference>
<evidence type="ECO:0000256" key="1">
    <source>
        <dbReference type="SAM" id="Phobius"/>
    </source>
</evidence>
<dbReference type="EMBL" id="QXFL01000004">
    <property type="protein sequence ID" value="RIV85962.1"/>
    <property type="molecule type" value="Genomic_DNA"/>
</dbReference>
<accession>A0A418NSP1</accession>
<organism evidence="2 3">
    <name type="scientific">Aurantiacibacter zhengii</name>
    <dbReference type="NCBI Taxonomy" id="2307003"/>
    <lineage>
        <taxon>Bacteria</taxon>
        <taxon>Pseudomonadati</taxon>
        <taxon>Pseudomonadota</taxon>
        <taxon>Alphaproteobacteria</taxon>
        <taxon>Sphingomonadales</taxon>
        <taxon>Erythrobacteraceae</taxon>
        <taxon>Aurantiacibacter</taxon>
    </lineage>
</organism>
<evidence type="ECO:0000313" key="3">
    <source>
        <dbReference type="Proteomes" id="UP000286576"/>
    </source>
</evidence>
<dbReference type="Gene3D" id="3.40.50.1820">
    <property type="entry name" value="alpha/beta hydrolase"/>
    <property type="match status" value="1"/>
</dbReference>
<dbReference type="OrthoDB" id="582315at2"/>